<evidence type="ECO:0000259" key="12">
    <source>
        <dbReference type="PROSITE" id="PS51371"/>
    </source>
</evidence>
<dbReference type="Gene3D" id="1.10.3080.10">
    <property type="entry name" value="Clc chloride channel"/>
    <property type="match status" value="1"/>
</dbReference>
<evidence type="ECO:0000256" key="11">
    <source>
        <dbReference type="SAM" id="MobiDB-lite"/>
    </source>
</evidence>
<dbReference type="InterPro" id="IPR050970">
    <property type="entry name" value="Cl_channel_volt-gated"/>
</dbReference>
<dbReference type="SUPFAM" id="SSF54631">
    <property type="entry name" value="CBS-domain pair"/>
    <property type="match status" value="1"/>
</dbReference>
<keyword evidence="9" id="KW-0129">CBS domain</keyword>
<evidence type="ECO:0000256" key="6">
    <source>
        <dbReference type="ARBA" id="ARBA00023065"/>
    </source>
</evidence>
<feature type="non-terminal residue" evidence="13">
    <location>
        <position position="954"/>
    </location>
</feature>
<keyword evidence="6 10" id="KW-0406">Ion transport</keyword>
<keyword evidence="4" id="KW-0677">Repeat</keyword>
<name>A0AA36GCI6_9BILA</name>
<feature type="transmembrane region" description="Helical" evidence="10">
    <location>
        <begin position="478"/>
        <end position="502"/>
    </location>
</feature>
<proteinExistence type="inferred from homology"/>
<evidence type="ECO:0000256" key="8">
    <source>
        <dbReference type="ARBA" id="ARBA00023214"/>
    </source>
</evidence>
<feature type="region of interest" description="Disordered" evidence="11">
    <location>
        <begin position="935"/>
        <end position="954"/>
    </location>
</feature>
<feature type="transmembrane region" description="Helical" evidence="10">
    <location>
        <begin position="75"/>
        <end position="97"/>
    </location>
</feature>
<feature type="transmembrane region" description="Helical" evidence="10">
    <location>
        <begin position="441"/>
        <end position="458"/>
    </location>
</feature>
<keyword evidence="14" id="KW-1185">Reference proteome</keyword>
<reference evidence="13" key="1">
    <citation type="submission" date="2023-06" db="EMBL/GenBank/DDBJ databases">
        <authorList>
            <person name="Delattre M."/>
        </authorList>
    </citation>
    <scope>NUCLEOTIDE SEQUENCE</scope>
    <source>
        <strain evidence="13">AF72</strain>
    </source>
</reference>
<dbReference type="GO" id="GO:0005247">
    <property type="term" value="F:voltage-gated chloride channel activity"/>
    <property type="evidence" value="ECO:0007669"/>
    <property type="project" value="TreeGrafter"/>
</dbReference>
<sequence>MDGGLKKELKKLEHVYDYERTVSLGRYVRRSGDGPSDSKTQKDTVHFADIYAKPKPPSTGFWASRLLDRIRSSSGAVSMVMGDWIFLAVLGIAVAFLSSSIDTIVFHFQTVQEWIVHIASEEECLGFLTMYASWVLFFMLMIIASATFIHFVAPQAIGSGMPEMKTIIRGVILKDYLTFRTLVSKVVGLIFSLGSGAPIGKMGPFVHIASVIASQLCSFAARFDRAFGSETRRMETLTAACAVGVACTFSAPVGGVLFSIEVTTMYFSVRNYWRGFFASCCGAITIRLLKGVFAETEVTTSAFFQTHFPKDPYVADELPLFALLGIICGIFGTAYILLYKHLTMFRWLVYPLLVSFILGLVTFPYGLGQFFTGRLRFARNLKDFYLNCTFSAATDSPTTCSQDYRSPFIDPELPHLWMLFLYVTATFFLSIVSVTLPIPGGIFMPSFVIGGGIGRMLGEFTSQMAPNGIVSNHFIMPGVYAVAGAASFAGAVTHSVSVSVIVFESTGQLHCILPVMISVIISNAISTYLTPSFFDTIIKIKHLPFLPDILPSNNRVHTIVAESIMASPVRFLCRTTTYEAVRQMLTDDPPLRIFPVVDGDTTQMLIGTVTRRTLLELLQEQVGDEARKMEAEKRVRRAIETIDKHFKKTQENRHFLEKDPRNDGIRSKAGGMLAVVLKRKCDRIQGLWVAQINFLASTDLENPNTDYSDDRHQFSLNSFHVDYQKIMKGYLQQAKRYISNLKGHAKKEGSHFTLYDLTGIEKEQWEASRLQERFTFPEDLIDPAPFQLVKRTSLHKIHSIFSMMQLTKAYVTDCGRVVGVVALCDVRHALENSQTLQNDLPQDQRPPIKKDSGYKEALRDVLTPAIEVIIPSVNGKDGCYVQLGSDPEHGISRPITLKLQPEVEARVSDRKHGTKRDSLVGTQAEEVVDAMAYLRRKSTVHRETRTPNPKPATE</sequence>
<keyword evidence="7 10" id="KW-0472">Membrane</keyword>
<evidence type="ECO:0000256" key="2">
    <source>
        <dbReference type="ARBA" id="ARBA00022448"/>
    </source>
</evidence>
<dbReference type="Pfam" id="PF00654">
    <property type="entry name" value="Voltage_CLC"/>
    <property type="match status" value="1"/>
</dbReference>
<comment type="subcellular location">
    <subcellularLocation>
        <location evidence="1 10">Membrane</location>
        <topology evidence="1 10">Multi-pass membrane protein</topology>
    </subcellularLocation>
</comment>
<feature type="transmembrane region" description="Helical" evidence="10">
    <location>
        <begin position="318"/>
        <end position="338"/>
    </location>
</feature>
<feature type="transmembrane region" description="Helical" evidence="10">
    <location>
        <begin position="347"/>
        <end position="367"/>
    </location>
</feature>
<dbReference type="PRINTS" id="PR00762">
    <property type="entry name" value="CLCHANNEL"/>
</dbReference>
<keyword evidence="3 10" id="KW-0812">Transmembrane</keyword>
<dbReference type="CDD" id="cd03683">
    <property type="entry name" value="ClC_1_like"/>
    <property type="match status" value="1"/>
</dbReference>
<evidence type="ECO:0000256" key="1">
    <source>
        <dbReference type="ARBA" id="ARBA00004141"/>
    </source>
</evidence>
<evidence type="ECO:0000256" key="5">
    <source>
        <dbReference type="ARBA" id="ARBA00022989"/>
    </source>
</evidence>
<evidence type="ECO:0000256" key="9">
    <source>
        <dbReference type="PROSITE-ProRule" id="PRU00703"/>
    </source>
</evidence>
<dbReference type="EMBL" id="CATQJA010002665">
    <property type="protein sequence ID" value="CAJ0583532.1"/>
    <property type="molecule type" value="Genomic_DNA"/>
</dbReference>
<evidence type="ECO:0000256" key="3">
    <source>
        <dbReference type="ARBA" id="ARBA00022692"/>
    </source>
</evidence>
<evidence type="ECO:0000313" key="13">
    <source>
        <dbReference type="EMBL" id="CAJ0583532.1"/>
    </source>
</evidence>
<keyword evidence="5 10" id="KW-1133">Transmembrane helix</keyword>
<feature type="transmembrane region" description="Helical" evidence="10">
    <location>
        <begin position="509"/>
        <end position="529"/>
    </location>
</feature>
<protein>
    <recommendedName>
        <fullName evidence="10">Chloride channel protein</fullName>
    </recommendedName>
</protein>
<gene>
    <name evidence="13" type="ORF">MSPICULIGERA_LOCUS21605</name>
</gene>
<evidence type="ECO:0000256" key="7">
    <source>
        <dbReference type="ARBA" id="ARBA00023136"/>
    </source>
</evidence>
<feature type="transmembrane region" description="Helical" evidence="10">
    <location>
        <begin position="177"/>
        <end position="199"/>
    </location>
</feature>
<dbReference type="PANTHER" id="PTHR45720">
    <property type="entry name" value="CHLORIDE CHANNEL PROTEIN 2"/>
    <property type="match status" value="1"/>
</dbReference>
<feature type="transmembrane region" description="Helical" evidence="10">
    <location>
        <begin position="205"/>
        <end position="224"/>
    </location>
</feature>
<evidence type="ECO:0000256" key="10">
    <source>
        <dbReference type="RuleBase" id="RU361221"/>
    </source>
</evidence>
<dbReference type="PROSITE" id="PS51371">
    <property type="entry name" value="CBS"/>
    <property type="match status" value="1"/>
</dbReference>
<dbReference type="Gene3D" id="3.10.580.10">
    <property type="entry name" value="CBS-domain"/>
    <property type="match status" value="2"/>
</dbReference>
<feature type="domain" description="CBS" evidence="12">
    <location>
        <begin position="565"/>
        <end position="625"/>
    </location>
</feature>
<dbReference type="InterPro" id="IPR000644">
    <property type="entry name" value="CBS_dom"/>
</dbReference>
<keyword evidence="2 10" id="KW-0813">Transport</keyword>
<dbReference type="FunFam" id="1.10.3080.10:FF:000022">
    <property type="entry name" value="Chloride channel protein"/>
    <property type="match status" value="1"/>
</dbReference>
<comment type="similarity">
    <text evidence="10">Belongs to the chloride channel (TC 2.A.49) family.</text>
</comment>
<organism evidence="13 14">
    <name type="scientific">Mesorhabditis spiculigera</name>
    <dbReference type="NCBI Taxonomy" id="96644"/>
    <lineage>
        <taxon>Eukaryota</taxon>
        <taxon>Metazoa</taxon>
        <taxon>Ecdysozoa</taxon>
        <taxon>Nematoda</taxon>
        <taxon>Chromadorea</taxon>
        <taxon>Rhabditida</taxon>
        <taxon>Rhabditina</taxon>
        <taxon>Rhabditomorpha</taxon>
        <taxon>Rhabditoidea</taxon>
        <taxon>Rhabditidae</taxon>
        <taxon>Mesorhabditinae</taxon>
        <taxon>Mesorhabditis</taxon>
    </lineage>
</organism>
<dbReference type="InterPro" id="IPR046342">
    <property type="entry name" value="CBS_dom_sf"/>
</dbReference>
<keyword evidence="8 10" id="KW-0868">Chloride</keyword>
<evidence type="ECO:0000313" key="14">
    <source>
        <dbReference type="Proteomes" id="UP001177023"/>
    </source>
</evidence>
<dbReference type="FunFam" id="3.10.580.10:FF:000048">
    <property type="entry name" value="Chloride channel 2c"/>
    <property type="match status" value="1"/>
</dbReference>
<dbReference type="InterPro" id="IPR001807">
    <property type="entry name" value="ClC"/>
</dbReference>
<dbReference type="PANTHER" id="PTHR45720:SF13">
    <property type="entry name" value="CHLORIDE CHANNEL PROTEIN"/>
    <property type="match status" value="1"/>
</dbReference>
<dbReference type="InterPro" id="IPR014743">
    <property type="entry name" value="Cl-channel_core"/>
</dbReference>
<feature type="transmembrane region" description="Helical" evidence="10">
    <location>
        <begin position="236"/>
        <end position="260"/>
    </location>
</feature>
<dbReference type="Proteomes" id="UP001177023">
    <property type="component" value="Unassembled WGS sequence"/>
</dbReference>
<dbReference type="SUPFAM" id="SSF81340">
    <property type="entry name" value="Clc chloride channel"/>
    <property type="match status" value="1"/>
</dbReference>
<dbReference type="GO" id="GO:0005886">
    <property type="term" value="C:plasma membrane"/>
    <property type="evidence" value="ECO:0007669"/>
    <property type="project" value="TreeGrafter"/>
</dbReference>
<feature type="transmembrane region" description="Helical" evidence="10">
    <location>
        <begin position="416"/>
        <end position="434"/>
    </location>
</feature>
<comment type="caution">
    <text evidence="13">The sequence shown here is derived from an EMBL/GenBank/DDBJ whole genome shotgun (WGS) entry which is preliminary data.</text>
</comment>
<evidence type="ECO:0000256" key="4">
    <source>
        <dbReference type="ARBA" id="ARBA00022737"/>
    </source>
</evidence>
<dbReference type="AlphaFoldDB" id="A0AA36GCI6"/>
<dbReference type="Pfam" id="PF00571">
    <property type="entry name" value="CBS"/>
    <property type="match status" value="1"/>
</dbReference>
<accession>A0AA36GCI6</accession>
<feature type="transmembrane region" description="Helical" evidence="10">
    <location>
        <begin position="131"/>
        <end position="157"/>
    </location>
</feature>